<evidence type="ECO:0000313" key="4">
    <source>
        <dbReference type="Proteomes" id="UP001396898"/>
    </source>
</evidence>
<feature type="compositionally biased region" description="Basic and acidic residues" evidence="1">
    <location>
        <begin position="13"/>
        <end position="24"/>
    </location>
</feature>
<evidence type="ECO:0000256" key="2">
    <source>
        <dbReference type="SAM" id="Phobius"/>
    </source>
</evidence>
<protein>
    <submittedName>
        <fullName evidence="3">Uncharacterized protein</fullName>
    </submittedName>
</protein>
<feature type="compositionally biased region" description="Polar residues" evidence="1">
    <location>
        <begin position="155"/>
        <end position="170"/>
    </location>
</feature>
<feature type="compositionally biased region" description="Basic and acidic residues" evidence="1">
    <location>
        <begin position="178"/>
        <end position="190"/>
    </location>
</feature>
<keyword evidence="2" id="KW-0812">Transmembrane</keyword>
<comment type="caution">
    <text evidence="3">The sequence shown here is derived from an EMBL/GenBank/DDBJ whole genome shotgun (WGS) entry which is preliminary data.</text>
</comment>
<gene>
    <name evidence="3" type="ORF">PG991_013080</name>
</gene>
<sequence length="1319" mass="148316">MGDHKHNSRGSKRHDGTKHTKDVQIGHSSSKKKSSMSSSHVHWICSQCGAGNNSLILDIQCPFCNWVRDAMAVTYVDESSGAVLYTPAQSSNRAVQGESSSSMEQPDKAITTELEAMELEKTPEATTTGSGEASSSIEQQAAAITTGMETMKLGKSQQETETDSRGFSRQQENEDDQQAQRDASRTDPKVSSESSWPSREKSDRTRSTSTEEHLVDQLQTESMRPIGTPPPPLDSELGNKPSEPGSAADYEKDYLRFFLNEFCQDIAGIDRTSIESSLPCMLEEFAIRLGSQEGNYEHQRMMYIVYINRENIARHLCRAEDLSIEETDCSDDEDQGTRTPTFYGDSTNINYWSGSLETPDDSDAHFPPESPILLKDMLEDRLNLGRARLRGSQAYVWLIHALSCRGDLDGTVSYTLEAHRSWLLEKLRNNTPLDYRRVSRRKRPSIYTAVVQLPWNLPRFIKEQEYEDIHVPGIVGRVITLTGKDDRVYAATCMEYMMTIWPSTGTELAAFFEELLKEPGRNHTREISNKVSISCYISKDITHFKATGPAYGLVECVQQFLWLATALQTPTSDPGASLNSISMEGDFIAETLPAENRGGEHVGHCWLPLFRHSVIVDGYPIPRRPTKEPGLEISLGMMASLACADRIAPFCGTLLLKGFSTLIYAKEVLDDCVFWHLVFNEDGSRISFADDRVKPYESPKTSLLTPEDVFEARHIDFKEYRPEDPVPELRVQGNQVPGNTDSMVAYNILSDRENKRIRLHEKNDQTSTYYCLSDLVTDLLYALEQILDHQADKRDKSVGYRIKKSPDKSLEGYDFMDIATKDYPVNTRATTLRRGGLEWSRFVRAVDAPVLFGKDFGDMLEPVCDNISDRCTVCFWNCACPTGFETLAVPISELDALARKRGEKLGSSWLIEGFHLDIPHCLFRRCSMETCEKQNQPRIRRLHRKEPQEVQEKVESTQVSSSEAFFKKHYHLRNLLGRRKPNQITQNVGETIDFSKGGVLIGLPPPGEAHHYETKSSTSTSATRHTLYNMFQRMNTSISSNGPQIFTPQASTAGSLGSDQSGIYRHSESANSSKPPITSTGVAIDSTGAAVTSTNSDTSNDLQAKGKHEETDHRIPPPLRRTALLFCSPLHRRGVKVALPRALCAALCSAQWQNPGGLHKVEISLPLVCEVQFTYTNFLNSVRVSSIHSALANYTGFRYCCWCVGCASWRFRAREIKKLSREPSRKRGAPGWSAQLPYDPEIEVLMGQEATCWNQVEFRDLWPRILELDHHLQAARPWNFWILFRDNRDTVQYWTFLFGSIILFLTVVQVALGAAQVAG</sequence>
<feature type="region of interest" description="Disordered" evidence="1">
    <location>
        <begin position="1"/>
        <end position="35"/>
    </location>
</feature>
<feature type="region of interest" description="Disordered" evidence="1">
    <location>
        <begin position="153"/>
        <end position="248"/>
    </location>
</feature>
<name>A0ABR1R5B3_9PEZI</name>
<feature type="compositionally biased region" description="Polar residues" evidence="1">
    <location>
        <begin position="1069"/>
        <end position="1081"/>
    </location>
</feature>
<feature type="compositionally biased region" description="Polar residues" evidence="1">
    <location>
        <begin position="1089"/>
        <end position="1102"/>
    </location>
</feature>
<dbReference type="EMBL" id="JAQQWI010000018">
    <property type="protein sequence ID" value="KAK8000858.1"/>
    <property type="molecule type" value="Genomic_DNA"/>
</dbReference>
<feature type="transmembrane region" description="Helical" evidence="2">
    <location>
        <begin position="1293"/>
        <end position="1315"/>
    </location>
</feature>
<accession>A0ABR1R5B3</accession>
<evidence type="ECO:0000256" key="1">
    <source>
        <dbReference type="SAM" id="MobiDB-lite"/>
    </source>
</evidence>
<feature type="compositionally biased region" description="Basic residues" evidence="1">
    <location>
        <begin position="1"/>
        <end position="12"/>
    </location>
</feature>
<keyword evidence="4" id="KW-1185">Reference proteome</keyword>
<keyword evidence="2" id="KW-1133">Transmembrane helix</keyword>
<reference evidence="3 4" key="1">
    <citation type="submission" date="2023-01" db="EMBL/GenBank/DDBJ databases">
        <title>Analysis of 21 Apiospora genomes using comparative genomics revels a genus with tremendous synthesis potential of carbohydrate active enzymes and secondary metabolites.</title>
        <authorList>
            <person name="Sorensen T."/>
        </authorList>
    </citation>
    <scope>NUCLEOTIDE SEQUENCE [LARGE SCALE GENOMIC DNA]</scope>
    <source>
        <strain evidence="3 4">CBS 20057</strain>
    </source>
</reference>
<keyword evidence="2" id="KW-0472">Membrane</keyword>
<feature type="compositionally biased region" description="Basic and acidic residues" evidence="1">
    <location>
        <begin position="198"/>
        <end position="215"/>
    </location>
</feature>
<dbReference type="Proteomes" id="UP001396898">
    <property type="component" value="Unassembled WGS sequence"/>
</dbReference>
<feature type="region of interest" description="Disordered" evidence="1">
    <location>
        <begin position="1053"/>
        <end position="1115"/>
    </location>
</feature>
<feature type="compositionally biased region" description="Basic and acidic residues" evidence="1">
    <location>
        <begin position="1104"/>
        <end position="1115"/>
    </location>
</feature>
<proteinExistence type="predicted"/>
<organism evidence="3 4">
    <name type="scientific">Apiospora marii</name>
    <dbReference type="NCBI Taxonomy" id="335849"/>
    <lineage>
        <taxon>Eukaryota</taxon>
        <taxon>Fungi</taxon>
        <taxon>Dikarya</taxon>
        <taxon>Ascomycota</taxon>
        <taxon>Pezizomycotina</taxon>
        <taxon>Sordariomycetes</taxon>
        <taxon>Xylariomycetidae</taxon>
        <taxon>Amphisphaeriales</taxon>
        <taxon>Apiosporaceae</taxon>
        <taxon>Apiospora</taxon>
    </lineage>
</organism>
<evidence type="ECO:0000313" key="3">
    <source>
        <dbReference type="EMBL" id="KAK8000858.1"/>
    </source>
</evidence>